<dbReference type="Proteomes" id="UP000831775">
    <property type="component" value="Chromosome"/>
</dbReference>
<dbReference type="SUPFAM" id="SSF69742">
    <property type="entry name" value="Glutamyl tRNA-reductase catalytic, N-terminal domain"/>
    <property type="match status" value="1"/>
</dbReference>
<dbReference type="InterPro" id="IPR015895">
    <property type="entry name" value="4pyrrol_synth_GluRdtase_N"/>
</dbReference>
<dbReference type="Pfam" id="PF05201">
    <property type="entry name" value="GlutR_N"/>
    <property type="match status" value="1"/>
</dbReference>
<feature type="binding site" evidence="8">
    <location>
        <begin position="108"/>
        <end position="110"/>
    </location>
    <ligand>
        <name>substrate</name>
    </ligand>
</feature>
<dbReference type="NCBIfam" id="NF000750">
    <property type="entry name" value="PRK00045.3-4"/>
    <property type="match status" value="1"/>
</dbReference>
<comment type="subunit">
    <text evidence="8">Homodimer.</text>
</comment>
<evidence type="ECO:0000256" key="3">
    <source>
        <dbReference type="ARBA" id="ARBA00012970"/>
    </source>
</evidence>
<dbReference type="InterPro" id="IPR006151">
    <property type="entry name" value="Shikm_DH/Glu-tRNA_Rdtase"/>
</dbReference>
<dbReference type="InterPro" id="IPR036453">
    <property type="entry name" value="GluRdtase_dimer_dom_sf"/>
</dbReference>
<dbReference type="Pfam" id="PF00745">
    <property type="entry name" value="GlutR_dimer"/>
    <property type="match status" value="1"/>
</dbReference>
<comment type="miscellaneous">
    <text evidence="8">During catalysis, the active site Cys acts as a nucleophile attacking the alpha-carbonyl group of tRNA-bound glutamate with the formation of a thioester intermediate between enzyme and glutamate, and the concomitant release of tRNA(Glu). The thioester intermediate is finally reduced by direct hydride transfer from NADPH, to form the product GSA.</text>
</comment>
<organism evidence="13 14">
    <name type="scientific">Leucobacter rhizosphaerae</name>
    <dbReference type="NCBI Taxonomy" id="2932245"/>
    <lineage>
        <taxon>Bacteria</taxon>
        <taxon>Bacillati</taxon>
        <taxon>Actinomycetota</taxon>
        <taxon>Actinomycetes</taxon>
        <taxon>Micrococcales</taxon>
        <taxon>Microbacteriaceae</taxon>
        <taxon>Leucobacter</taxon>
    </lineage>
</organism>
<feature type="active site" description="Nucleophile" evidence="8">
    <location>
        <position position="46"/>
    </location>
</feature>
<feature type="binding site" evidence="8">
    <location>
        <position position="114"/>
    </location>
    <ligand>
        <name>substrate</name>
    </ligand>
</feature>
<evidence type="ECO:0000313" key="13">
    <source>
        <dbReference type="EMBL" id="UOQ61062.1"/>
    </source>
</evidence>
<evidence type="ECO:0000256" key="7">
    <source>
        <dbReference type="ARBA" id="ARBA00047464"/>
    </source>
</evidence>
<feature type="site" description="Important for activity" evidence="8">
    <location>
        <position position="93"/>
    </location>
</feature>
<keyword evidence="6 8" id="KW-0627">Porphyrin biosynthesis</keyword>
<dbReference type="EC" id="1.2.1.70" evidence="3 8"/>
<feature type="binding site" evidence="8">
    <location>
        <position position="103"/>
    </location>
    <ligand>
        <name>substrate</name>
    </ligand>
</feature>
<name>A0ABY4FXN5_9MICO</name>
<feature type="domain" description="Quinate/shikimate 5-dehydrogenase/glutamyl-tRNA reductase" evidence="11">
    <location>
        <begin position="166"/>
        <end position="289"/>
    </location>
</feature>
<evidence type="ECO:0000256" key="4">
    <source>
        <dbReference type="ARBA" id="ARBA00022857"/>
    </source>
</evidence>
<evidence type="ECO:0000256" key="5">
    <source>
        <dbReference type="ARBA" id="ARBA00023002"/>
    </source>
</evidence>
<dbReference type="RefSeq" id="WP_244687206.1">
    <property type="nucleotide sequence ID" value="NZ_CP095043.1"/>
</dbReference>
<keyword evidence="5 8" id="KW-0560">Oxidoreductase</keyword>
<reference evidence="13 14" key="1">
    <citation type="submission" date="2022-04" db="EMBL/GenBank/DDBJ databases">
        <title>Leucobacter sp. isolated from rhizosphere of onion.</title>
        <authorList>
            <person name="Won M."/>
            <person name="Lee C.-M."/>
            <person name="Woen H.-Y."/>
            <person name="Kwon S.-W."/>
        </authorList>
    </citation>
    <scope>NUCLEOTIDE SEQUENCE [LARGE SCALE GENOMIC DNA]</scope>
    <source>
        <strain evidence="13 14">H25R-14</strain>
    </source>
</reference>
<dbReference type="NCBIfam" id="TIGR01035">
    <property type="entry name" value="hemA"/>
    <property type="match status" value="1"/>
</dbReference>
<protein>
    <recommendedName>
        <fullName evidence="3 8">Glutamyl-tRNA reductase</fullName>
        <shortName evidence="8">GluTR</shortName>
        <ecNumber evidence="3 8">1.2.1.70</ecNumber>
    </recommendedName>
</protein>
<dbReference type="Pfam" id="PF01488">
    <property type="entry name" value="Shikimate_DH"/>
    <property type="match status" value="1"/>
</dbReference>
<sequence>MLLCLSIDHRVAGLPMLEQIERCGDAISATFRDTPIADGQVIVATCNRFEVYFDAPEDMLDDACACLSIATGIPWRELSAVADRYTDGQAAEHLFAVTSGLKSAVIGEGEIAGQVRRAHTRARAAGTVTDVLERLFQTAARASREVKHRTGLQSKGRSLVRLALVLAEHRVPAWSEARVLLIGTGAYAGATTAALRARGAQRIEVFSPSGRAEGFATSHHLAAVADGDLPRALRDADLVITCTSTNDPVLTRGDFDLPEPPRLIIDLGVPRNVDPSAAELPGIELLDVATIAKHASITELGAEQEALTIVRESAAEFTSARAELGAVPTVVALRDHVFRILEEELCRARRGGPDSPDAVEAEVALRRFAGRLLHEPSVRVRALGREGRSDEAAAAAAALFGVTP</sequence>
<feature type="domain" description="Tetrapyrrole biosynthesis glutamyl-tRNA reductase dimerisation" evidence="10">
    <location>
        <begin position="305"/>
        <end position="401"/>
    </location>
</feature>
<evidence type="ECO:0000256" key="1">
    <source>
        <dbReference type="ARBA" id="ARBA00005059"/>
    </source>
</evidence>
<comment type="catalytic activity">
    <reaction evidence="7 8 9">
        <text>(S)-4-amino-5-oxopentanoate + tRNA(Glu) + NADP(+) = L-glutamyl-tRNA(Glu) + NADPH + H(+)</text>
        <dbReference type="Rhea" id="RHEA:12344"/>
        <dbReference type="Rhea" id="RHEA-COMP:9663"/>
        <dbReference type="Rhea" id="RHEA-COMP:9680"/>
        <dbReference type="ChEBI" id="CHEBI:15378"/>
        <dbReference type="ChEBI" id="CHEBI:57501"/>
        <dbReference type="ChEBI" id="CHEBI:57783"/>
        <dbReference type="ChEBI" id="CHEBI:58349"/>
        <dbReference type="ChEBI" id="CHEBI:78442"/>
        <dbReference type="ChEBI" id="CHEBI:78520"/>
        <dbReference type="EC" id="1.2.1.70"/>
    </reaction>
</comment>
<keyword evidence="4 8" id="KW-0521">NADP</keyword>
<dbReference type="InterPro" id="IPR036291">
    <property type="entry name" value="NAD(P)-bd_dom_sf"/>
</dbReference>
<evidence type="ECO:0000259" key="10">
    <source>
        <dbReference type="Pfam" id="PF00745"/>
    </source>
</evidence>
<dbReference type="Gene3D" id="3.30.460.30">
    <property type="entry name" value="Glutamyl-tRNA reductase, N-terminal domain"/>
    <property type="match status" value="1"/>
</dbReference>
<keyword evidence="14" id="KW-1185">Reference proteome</keyword>
<evidence type="ECO:0000256" key="8">
    <source>
        <dbReference type="HAMAP-Rule" id="MF_00087"/>
    </source>
</evidence>
<dbReference type="PIRSF" id="PIRSF000445">
    <property type="entry name" value="4pyrrol_synth_GluRdtase"/>
    <property type="match status" value="1"/>
</dbReference>
<comment type="function">
    <text evidence="8">Catalyzes the NADPH-dependent reduction of glutamyl-tRNA(Glu) to glutamate 1-semialdehyde (GSA).</text>
</comment>
<dbReference type="Gene3D" id="3.40.50.720">
    <property type="entry name" value="NAD(P)-binding Rossmann-like Domain"/>
    <property type="match status" value="1"/>
</dbReference>
<feature type="domain" description="Glutamyl-tRNA reductase N-terminal" evidence="12">
    <location>
        <begin position="6"/>
        <end position="150"/>
    </location>
</feature>
<dbReference type="InterPro" id="IPR000343">
    <property type="entry name" value="4pyrrol_synth_GluRdtase"/>
</dbReference>
<dbReference type="PANTHER" id="PTHR43013:SF1">
    <property type="entry name" value="GLUTAMYL-TRNA REDUCTASE"/>
    <property type="match status" value="1"/>
</dbReference>
<dbReference type="PANTHER" id="PTHR43013">
    <property type="entry name" value="GLUTAMYL-TRNA REDUCTASE"/>
    <property type="match status" value="1"/>
</dbReference>
<dbReference type="EMBL" id="CP095043">
    <property type="protein sequence ID" value="UOQ61062.1"/>
    <property type="molecule type" value="Genomic_DNA"/>
</dbReference>
<accession>A0ABY4FXN5</accession>
<evidence type="ECO:0000259" key="11">
    <source>
        <dbReference type="Pfam" id="PF01488"/>
    </source>
</evidence>
<comment type="similarity">
    <text evidence="2 8 9">Belongs to the glutamyl-tRNA reductase family.</text>
</comment>
<evidence type="ECO:0000256" key="2">
    <source>
        <dbReference type="ARBA" id="ARBA00005916"/>
    </source>
</evidence>
<dbReference type="HAMAP" id="MF_00087">
    <property type="entry name" value="Glu_tRNA_reductase"/>
    <property type="match status" value="1"/>
</dbReference>
<comment type="pathway">
    <text evidence="1 8 9">Porphyrin-containing compound metabolism; protoporphyrin-IX biosynthesis; 5-aminolevulinate from L-glutamyl-tRNA(Glu): step 1/2.</text>
</comment>
<proteinExistence type="inferred from homology"/>
<dbReference type="SUPFAM" id="SSF69075">
    <property type="entry name" value="Glutamyl tRNA-reductase dimerization domain"/>
    <property type="match status" value="1"/>
</dbReference>
<feature type="binding site" evidence="8">
    <location>
        <begin position="45"/>
        <end position="48"/>
    </location>
    <ligand>
        <name>substrate</name>
    </ligand>
</feature>
<evidence type="ECO:0000256" key="9">
    <source>
        <dbReference type="RuleBase" id="RU000584"/>
    </source>
</evidence>
<evidence type="ECO:0000313" key="14">
    <source>
        <dbReference type="Proteomes" id="UP000831775"/>
    </source>
</evidence>
<evidence type="ECO:0000256" key="6">
    <source>
        <dbReference type="ARBA" id="ARBA00023244"/>
    </source>
</evidence>
<dbReference type="GO" id="GO:0008883">
    <property type="term" value="F:glutamyl-tRNA reductase activity"/>
    <property type="evidence" value="ECO:0007669"/>
    <property type="project" value="UniProtKB-EC"/>
</dbReference>
<feature type="binding site" evidence="8">
    <location>
        <begin position="183"/>
        <end position="188"/>
    </location>
    <ligand>
        <name>NADP(+)</name>
        <dbReference type="ChEBI" id="CHEBI:58349"/>
    </ligand>
</feature>
<comment type="domain">
    <text evidence="8">Possesses an unusual extended V-shaped dimeric structure with each monomer consisting of three distinct domains arranged along a curved 'spinal' alpha-helix. The N-terminal catalytic domain specifically recognizes the glutamate moiety of the substrate. The second domain is the NADPH-binding domain, and the third C-terminal domain is responsible for dimerization.</text>
</comment>
<dbReference type="InterPro" id="IPR015896">
    <property type="entry name" value="4pyrrol_synth_GluRdtase_dimer"/>
</dbReference>
<dbReference type="InterPro" id="IPR036343">
    <property type="entry name" value="GluRdtase_N_sf"/>
</dbReference>
<gene>
    <name evidence="8" type="primary">hemA</name>
    <name evidence="13" type="ORF">MUN76_03570</name>
</gene>
<evidence type="ECO:0000259" key="12">
    <source>
        <dbReference type="Pfam" id="PF05201"/>
    </source>
</evidence>
<dbReference type="SUPFAM" id="SSF51735">
    <property type="entry name" value="NAD(P)-binding Rossmann-fold domains"/>
    <property type="match status" value="1"/>
</dbReference>